<dbReference type="InterPro" id="IPR000073">
    <property type="entry name" value="AB_hydrolase_1"/>
</dbReference>
<dbReference type="Gene3D" id="3.40.50.1820">
    <property type="entry name" value="alpha/beta hydrolase"/>
    <property type="match status" value="1"/>
</dbReference>
<dbReference type="GO" id="GO:0016020">
    <property type="term" value="C:membrane"/>
    <property type="evidence" value="ECO:0007669"/>
    <property type="project" value="TreeGrafter"/>
</dbReference>
<dbReference type="AlphaFoldDB" id="A0A072P061"/>
<dbReference type="GO" id="GO:0047372">
    <property type="term" value="F:monoacylglycerol lipase activity"/>
    <property type="evidence" value="ECO:0007669"/>
    <property type="project" value="TreeGrafter"/>
</dbReference>
<feature type="domain" description="AB hydrolase-1" evidence="1">
    <location>
        <begin position="32"/>
        <end position="133"/>
    </location>
</feature>
<protein>
    <recommendedName>
        <fullName evidence="1">AB hydrolase-1 domain-containing protein</fullName>
    </recommendedName>
</protein>
<evidence type="ECO:0000313" key="2">
    <source>
        <dbReference type="EMBL" id="KEF52648.1"/>
    </source>
</evidence>
<proteinExistence type="predicted"/>
<keyword evidence="3" id="KW-1185">Reference proteome</keyword>
<evidence type="ECO:0000259" key="1">
    <source>
        <dbReference type="Pfam" id="PF00561"/>
    </source>
</evidence>
<gene>
    <name evidence="2" type="ORF">A1O9_11065</name>
</gene>
<dbReference type="RefSeq" id="XP_013255238.1">
    <property type="nucleotide sequence ID" value="XM_013399784.1"/>
</dbReference>
<dbReference type="InterPro" id="IPR050266">
    <property type="entry name" value="AB_hydrolase_sf"/>
</dbReference>
<dbReference type="VEuPathDB" id="FungiDB:A1O9_11065"/>
<sequence length="349" mass="39584">MALFNSFKRTTLSTGHSYCYLYNQRTPGSGNPTLLFLHGFPSSAYDFRHQVAHFSPRGYGVLVPDLLGYGGTSQPLDVQKYSMTRMAQEIIEILDHEGISRVVGISHDWGSALLSTLLRRHHQRFDAFVFMATYYGAAHPYSGDSVYDYGKLKEMSLGKFGFNAFGHTVFLGDADRAGRLLDENVESFYDLVWARDQELWKKYFRREGGIEEWVTNGMRCDVADWVGGGEGEDKEERRKIISLWKMGNGFTPKCMWYKQLLNGVSVADEADSSPIPSKLSQPILLMIEQKDVKGRGDGAEEAARAVSQHVYVEKCDTYHFMMLEDPERTNAILDRFLSKQMGRMVEGVN</sequence>
<evidence type="ECO:0000313" key="3">
    <source>
        <dbReference type="Proteomes" id="UP000027920"/>
    </source>
</evidence>
<comment type="caution">
    <text evidence="2">The sequence shown here is derived from an EMBL/GenBank/DDBJ whole genome shotgun (WGS) entry which is preliminary data.</text>
</comment>
<dbReference type="InterPro" id="IPR000639">
    <property type="entry name" value="Epox_hydrolase-like"/>
</dbReference>
<reference evidence="2 3" key="1">
    <citation type="submission" date="2013-03" db="EMBL/GenBank/DDBJ databases">
        <title>The Genome Sequence of Exophiala aquamarina CBS 119918.</title>
        <authorList>
            <consortium name="The Broad Institute Genomics Platform"/>
            <person name="Cuomo C."/>
            <person name="de Hoog S."/>
            <person name="Gorbushina A."/>
            <person name="Walker B."/>
            <person name="Young S.K."/>
            <person name="Zeng Q."/>
            <person name="Gargeya S."/>
            <person name="Fitzgerald M."/>
            <person name="Haas B."/>
            <person name="Abouelleil A."/>
            <person name="Allen A.W."/>
            <person name="Alvarado L."/>
            <person name="Arachchi H.M."/>
            <person name="Berlin A.M."/>
            <person name="Chapman S.B."/>
            <person name="Gainer-Dewar J."/>
            <person name="Goldberg J."/>
            <person name="Griggs A."/>
            <person name="Gujja S."/>
            <person name="Hansen M."/>
            <person name="Howarth C."/>
            <person name="Imamovic A."/>
            <person name="Ireland A."/>
            <person name="Larimer J."/>
            <person name="McCowan C."/>
            <person name="Murphy C."/>
            <person name="Pearson M."/>
            <person name="Poon T.W."/>
            <person name="Priest M."/>
            <person name="Roberts A."/>
            <person name="Saif S."/>
            <person name="Shea T."/>
            <person name="Sisk P."/>
            <person name="Sykes S."/>
            <person name="Wortman J."/>
            <person name="Nusbaum C."/>
            <person name="Birren B."/>
        </authorList>
    </citation>
    <scope>NUCLEOTIDE SEQUENCE [LARGE SCALE GENOMIC DNA]</scope>
    <source>
        <strain evidence="2 3">CBS 119918</strain>
    </source>
</reference>
<accession>A0A072P061</accession>
<dbReference type="EMBL" id="AMGV01000016">
    <property type="protein sequence ID" value="KEF52648.1"/>
    <property type="molecule type" value="Genomic_DNA"/>
</dbReference>
<dbReference type="PANTHER" id="PTHR43798">
    <property type="entry name" value="MONOACYLGLYCEROL LIPASE"/>
    <property type="match status" value="1"/>
</dbReference>
<name>A0A072P061_9EURO</name>
<dbReference type="GeneID" id="25285965"/>
<dbReference type="GO" id="GO:0046464">
    <property type="term" value="P:acylglycerol catabolic process"/>
    <property type="evidence" value="ECO:0007669"/>
    <property type="project" value="TreeGrafter"/>
</dbReference>
<dbReference type="Proteomes" id="UP000027920">
    <property type="component" value="Unassembled WGS sequence"/>
</dbReference>
<dbReference type="Pfam" id="PF00561">
    <property type="entry name" value="Abhydrolase_1"/>
    <property type="match status" value="1"/>
</dbReference>
<dbReference type="STRING" id="1182545.A0A072P061"/>
<organism evidence="2 3">
    <name type="scientific">Exophiala aquamarina CBS 119918</name>
    <dbReference type="NCBI Taxonomy" id="1182545"/>
    <lineage>
        <taxon>Eukaryota</taxon>
        <taxon>Fungi</taxon>
        <taxon>Dikarya</taxon>
        <taxon>Ascomycota</taxon>
        <taxon>Pezizomycotina</taxon>
        <taxon>Eurotiomycetes</taxon>
        <taxon>Chaetothyriomycetidae</taxon>
        <taxon>Chaetothyriales</taxon>
        <taxon>Herpotrichiellaceae</taxon>
        <taxon>Exophiala</taxon>
    </lineage>
</organism>
<dbReference type="HOGENOM" id="CLU_020336_7_0_1"/>
<dbReference type="PANTHER" id="PTHR43798:SF33">
    <property type="entry name" value="HYDROLASE, PUTATIVE (AFU_ORTHOLOGUE AFUA_2G14860)-RELATED"/>
    <property type="match status" value="1"/>
</dbReference>
<dbReference type="OrthoDB" id="284184at2759"/>
<dbReference type="SUPFAM" id="SSF53474">
    <property type="entry name" value="alpha/beta-Hydrolases"/>
    <property type="match status" value="1"/>
</dbReference>
<dbReference type="InterPro" id="IPR029058">
    <property type="entry name" value="AB_hydrolase_fold"/>
</dbReference>
<dbReference type="PRINTS" id="PR00412">
    <property type="entry name" value="EPOXHYDRLASE"/>
</dbReference>